<reference evidence="3" key="1">
    <citation type="submission" date="2016-09" db="EMBL/GenBank/DDBJ databases">
        <authorList>
            <person name="Guldener U."/>
        </authorList>
    </citation>
    <scope>NUCLEOTIDE SEQUENCE [LARGE SCALE GENOMIC DNA]</scope>
    <source>
        <strain evidence="3">V64-1</strain>
    </source>
</reference>
<proteinExistence type="predicted"/>
<evidence type="ECO:0000313" key="2">
    <source>
        <dbReference type="EMBL" id="SCO84090.1"/>
    </source>
</evidence>
<evidence type="ECO:0000256" key="1">
    <source>
        <dbReference type="SAM" id="SignalP"/>
    </source>
</evidence>
<dbReference type="EMBL" id="FMJY01000004">
    <property type="protein sequence ID" value="SCO84090.1"/>
    <property type="molecule type" value="Genomic_DNA"/>
</dbReference>
<dbReference type="AlphaFoldDB" id="A0A2H3TH89"/>
<sequence>MLLLLLLLLHMNGDDCCGLALLGFGLPALQNDGDNDMEVWHIPVFADALLAFGTKQGVGFALGSSGPISDYLTILYSAHLLSSWVVFCPSRQPSQPDCVAPTALSTEKCHAPLLSPFPPRHLTSDQIHVSPMYLPTAHGCIPVGLHSKCPQNDLIFLLCYLLAADIS</sequence>
<name>A0A2H3TH89_FUSOX</name>
<accession>A0A2H3TH89</accession>
<evidence type="ECO:0000313" key="3">
    <source>
        <dbReference type="Proteomes" id="UP000219369"/>
    </source>
</evidence>
<protein>
    <recommendedName>
        <fullName evidence="4">Secreted protein</fullName>
    </recommendedName>
</protein>
<keyword evidence="1" id="KW-0732">Signal</keyword>
<organism evidence="2 3">
    <name type="scientific">Fusarium oxysporum</name>
    <name type="common">Fusarium vascular wilt</name>
    <dbReference type="NCBI Taxonomy" id="5507"/>
    <lineage>
        <taxon>Eukaryota</taxon>
        <taxon>Fungi</taxon>
        <taxon>Dikarya</taxon>
        <taxon>Ascomycota</taxon>
        <taxon>Pezizomycotina</taxon>
        <taxon>Sordariomycetes</taxon>
        <taxon>Hypocreomycetidae</taxon>
        <taxon>Hypocreales</taxon>
        <taxon>Nectriaceae</taxon>
        <taxon>Fusarium</taxon>
        <taxon>Fusarium oxysporum species complex</taxon>
    </lineage>
</organism>
<feature type="chain" id="PRO_5013796647" description="Secreted protein" evidence="1">
    <location>
        <begin position="19"/>
        <end position="167"/>
    </location>
</feature>
<feature type="signal peptide" evidence="1">
    <location>
        <begin position="1"/>
        <end position="18"/>
    </location>
</feature>
<gene>
    <name evidence="2" type="ORF">FRV6_08217</name>
</gene>
<dbReference type="Proteomes" id="UP000219369">
    <property type="component" value="Unassembled WGS sequence"/>
</dbReference>
<evidence type="ECO:0008006" key="4">
    <source>
        <dbReference type="Google" id="ProtNLM"/>
    </source>
</evidence>